<gene>
    <name evidence="2" type="ORF">MRZ06_06365</name>
</gene>
<evidence type="ECO:0000313" key="2">
    <source>
        <dbReference type="EMBL" id="UOB19676.1"/>
    </source>
</evidence>
<reference evidence="2" key="2">
    <citation type="submission" date="2022-04" db="EMBL/GenBank/DDBJ databases">
        <title>Antimicrobial genetic elements in methicillin-resistant Macrococcus armenti.</title>
        <authorList>
            <person name="Keller J.E."/>
            <person name="Schwendener S."/>
            <person name="Pantucek R."/>
            <person name="Perreten V."/>
        </authorList>
    </citation>
    <scope>NUCLEOTIDE SEQUENCE</scope>
    <source>
        <strain evidence="2">CCM 2609</strain>
    </source>
</reference>
<proteinExistence type="predicted"/>
<name>A0ABY3ZUW3_9STAP</name>
<reference evidence="2" key="1">
    <citation type="submission" date="2022-03" db="EMBL/GenBank/DDBJ databases">
        <authorList>
            <person name="Vrbovska V."/>
            <person name="Kovarovic V."/>
            <person name="Botka T."/>
            <person name="Pantucek R."/>
        </authorList>
    </citation>
    <scope>NUCLEOTIDE SEQUENCE</scope>
    <source>
        <strain evidence="2">CCM 2609</strain>
    </source>
</reference>
<dbReference type="InterPro" id="IPR029491">
    <property type="entry name" value="Helicase_HTH"/>
</dbReference>
<keyword evidence="3" id="KW-1185">Reference proteome</keyword>
<dbReference type="Pfam" id="PF14493">
    <property type="entry name" value="HTH_40"/>
    <property type="match status" value="1"/>
</dbReference>
<evidence type="ECO:0000259" key="1">
    <source>
        <dbReference type="Pfam" id="PF14493"/>
    </source>
</evidence>
<evidence type="ECO:0000313" key="3">
    <source>
        <dbReference type="Proteomes" id="UP000830343"/>
    </source>
</evidence>
<dbReference type="EMBL" id="CP094348">
    <property type="protein sequence ID" value="UOB19676.1"/>
    <property type="molecule type" value="Genomic_DNA"/>
</dbReference>
<dbReference type="RefSeq" id="WP_243365076.1">
    <property type="nucleotide sequence ID" value="NZ_CP094348.1"/>
</dbReference>
<organism evidence="2 3">
    <name type="scientific">Macrococcus armenti</name>
    <dbReference type="NCBI Taxonomy" id="2875764"/>
    <lineage>
        <taxon>Bacteria</taxon>
        <taxon>Bacillati</taxon>
        <taxon>Bacillota</taxon>
        <taxon>Bacilli</taxon>
        <taxon>Bacillales</taxon>
        <taxon>Staphylococcaceae</taxon>
        <taxon>Macrococcus</taxon>
    </lineage>
</organism>
<accession>A0ABY3ZUW3</accession>
<sequence>MNSFTAYIKSNYRTDKSLKSLWNIVVGARTQQTYFDAAMQQLLPVYELSPSYPLHKFEEKIKALDDNCSLKLYPYFYLASEVSFQALRLLIQTSSELSYHNNKFMPVSSDIMIQRQVKRIVHAINPDQLHYVRDDLTMLVDAVHQKFGHNIFIYQLSGNNTRAINDTQLARNLNMELVELKFKLFVEKNFIINLLRNAPFKVFNQLYYRVPLHKNTLKTYRLIHNNDIEATSKLLKLRTHTIQDHIIEMIIKDYEVDIMRYIDTKELEMIFNHYKTAQYGKLKTFYVNSQVDDYFKLKLGITKASISERSIYEY</sequence>
<dbReference type="Proteomes" id="UP000830343">
    <property type="component" value="Chromosome"/>
</dbReference>
<feature type="domain" description="Helicase Helix-turn-helix" evidence="1">
    <location>
        <begin position="217"/>
        <end position="299"/>
    </location>
</feature>
<protein>
    <submittedName>
        <fullName evidence="2">Helix-turn-helix domain-containing protein</fullName>
    </submittedName>
</protein>